<reference evidence="1 2" key="1">
    <citation type="journal article" date="2023" name="Nucleic Acids Res.">
        <title>The hologenome of Daphnia magna reveals possible DNA methylation and microbiome-mediated evolution of the host genome.</title>
        <authorList>
            <person name="Chaturvedi A."/>
            <person name="Li X."/>
            <person name="Dhandapani V."/>
            <person name="Marshall H."/>
            <person name="Kissane S."/>
            <person name="Cuenca-Cambronero M."/>
            <person name="Asole G."/>
            <person name="Calvet F."/>
            <person name="Ruiz-Romero M."/>
            <person name="Marangio P."/>
            <person name="Guigo R."/>
            <person name="Rago D."/>
            <person name="Mirbahai L."/>
            <person name="Eastwood N."/>
            <person name="Colbourne J.K."/>
            <person name="Zhou J."/>
            <person name="Mallon E."/>
            <person name="Orsini L."/>
        </authorList>
    </citation>
    <scope>NUCLEOTIDE SEQUENCE [LARGE SCALE GENOMIC DNA]</scope>
    <source>
        <strain evidence="1">LRV0_1</strain>
    </source>
</reference>
<name>A0ABQ9YZ52_9CRUS</name>
<keyword evidence="2" id="KW-1185">Reference proteome</keyword>
<protein>
    <submittedName>
        <fullName evidence="1">Uncharacterized protein</fullName>
    </submittedName>
</protein>
<dbReference type="Proteomes" id="UP001234178">
    <property type="component" value="Unassembled WGS sequence"/>
</dbReference>
<evidence type="ECO:0000313" key="1">
    <source>
        <dbReference type="EMBL" id="KAK4005763.1"/>
    </source>
</evidence>
<dbReference type="EMBL" id="JAOYFB010000002">
    <property type="protein sequence ID" value="KAK4005763.1"/>
    <property type="molecule type" value="Genomic_DNA"/>
</dbReference>
<gene>
    <name evidence="1" type="ORF">OUZ56_010840</name>
</gene>
<sequence length="72" mass="8613">MRDLDTTTVRTCELSTVESVRLCPSGLRLRKCLDDEHKHFRCQEWRYRYLVAHLGSEDYCQAQHEIQLAMNR</sequence>
<accession>A0ABQ9YZ52</accession>
<proteinExistence type="predicted"/>
<comment type="caution">
    <text evidence="1">The sequence shown here is derived from an EMBL/GenBank/DDBJ whole genome shotgun (WGS) entry which is preliminary data.</text>
</comment>
<organism evidence="1 2">
    <name type="scientific">Daphnia magna</name>
    <dbReference type="NCBI Taxonomy" id="35525"/>
    <lineage>
        <taxon>Eukaryota</taxon>
        <taxon>Metazoa</taxon>
        <taxon>Ecdysozoa</taxon>
        <taxon>Arthropoda</taxon>
        <taxon>Crustacea</taxon>
        <taxon>Branchiopoda</taxon>
        <taxon>Diplostraca</taxon>
        <taxon>Cladocera</taxon>
        <taxon>Anomopoda</taxon>
        <taxon>Daphniidae</taxon>
        <taxon>Daphnia</taxon>
    </lineage>
</organism>
<evidence type="ECO:0000313" key="2">
    <source>
        <dbReference type="Proteomes" id="UP001234178"/>
    </source>
</evidence>